<feature type="non-terminal residue" evidence="1">
    <location>
        <position position="1"/>
    </location>
</feature>
<proteinExistence type="predicted"/>
<organism evidence="1 2">
    <name type="scientific">Racocetra persica</name>
    <dbReference type="NCBI Taxonomy" id="160502"/>
    <lineage>
        <taxon>Eukaryota</taxon>
        <taxon>Fungi</taxon>
        <taxon>Fungi incertae sedis</taxon>
        <taxon>Mucoromycota</taxon>
        <taxon>Glomeromycotina</taxon>
        <taxon>Glomeromycetes</taxon>
        <taxon>Diversisporales</taxon>
        <taxon>Gigasporaceae</taxon>
        <taxon>Racocetra</taxon>
    </lineage>
</organism>
<gene>
    <name evidence="1" type="ORF">RPERSI_LOCUS24616</name>
</gene>
<evidence type="ECO:0000313" key="1">
    <source>
        <dbReference type="EMBL" id="CAG8817161.1"/>
    </source>
</evidence>
<sequence>KAKQKHIEEIIKKEVQTVVKGLKKKKISLAYMQYINNRVLIPRVEYRAQQHILPRE</sequence>
<feature type="non-terminal residue" evidence="1">
    <location>
        <position position="56"/>
    </location>
</feature>
<dbReference type="Proteomes" id="UP000789920">
    <property type="component" value="Unassembled WGS sequence"/>
</dbReference>
<dbReference type="EMBL" id="CAJVQC010079479">
    <property type="protein sequence ID" value="CAG8817161.1"/>
    <property type="molecule type" value="Genomic_DNA"/>
</dbReference>
<reference evidence="1" key="1">
    <citation type="submission" date="2021-06" db="EMBL/GenBank/DDBJ databases">
        <authorList>
            <person name="Kallberg Y."/>
            <person name="Tangrot J."/>
            <person name="Rosling A."/>
        </authorList>
    </citation>
    <scope>NUCLEOTIDE SEQUENCE</scope>
    <source>
        <strain evidence="1">MA461A</strain>
    </source>
</reference>
<keyword evidence="2" id="KW-1185">Reference proteome</keyword>
<protein>
    <submittedName>
        <fullName evidence="1">22839_t:CDS:1</fullName>
    </submittedName>
</protein>
<accession>A0ACA9RZP1</accession>
<comment type="caution">
    <text evidence="1">The sequence shown here is derived from an EMBL/GenBank/DDBJ whole genome shotgun (WGS) entry which is preliminary data.</text>
</comment>
<evidence type="ECO:0000313" key="2">
    <source>
        <dbReference type="Proteomes" id="UP000789920"/>
    </source>
</evidence>
<name>A0ACA9RZP1_9GLOM</name>